<dbReference type="PRINTS" id="PR00237">
    <property type="entry name" value="GPCRRHODOPSN"/>
</dbReference>
<keyword evidence="10" id="KW-1015">Disulfide bond</keyword>
<keyword evidence="13 17" id="KW-0807">Transducer</keyword>
<dbReference type="PROSITE" id="PS50262">
    <property type="entry name" value="G_PROTEIN_RECEP_F1_2"/>
    <property type="match status" value="1"/>
</dbReference>
<evidence type="ECO:0000256" key="12">
    <source>
        <dbReference type="ARBA" id="ARBA00023180"/>
    </source>
</evidence>
<proteinExistence type="inferred from homology"/>
<feature type="transmembrane region" description="Helical" evidence="18">
    <location>
        <begin position="291"/>
        <end position="310"/>
    </location>
</feature>
<dbReference type="InterPro" id="IPR017452">
    <property type="entry name" value="GPCR_Rhodpsn_7TM"/>
</dbReference>
<evidence type="ECO:0000256" key="2">
    <source>
        <dbReference type="ARBA" id="ARBA00004651"/>
    </source>
</evidence>
<evidence type="ECO:0000256" key="15">
    <source>
        <dbReference type="ARBA" id="ARBA00046191"/>
    </source>
</evidence>
<dbReference type="PRINTS" id="PR01059">
    <property type="entry name" value="5HT4RECEPTR"/>
</dbReference>
<keyword evidence="12" id="KW-0325">Glycoprotein</keyword>
<keyword evidence="4" id="KW-1003">Cell membrane</keyword>
<organism evidence="20 21">
    <name type="scientific">Owenia fusiformis</name>
    <name type="common">Polychaete worm</name>
    <dbReference type="NCBI Taxonomy" id="6347"/>
    <lineage>
        <taxon>Eukaryota</taxon>
        <taxon>Metazoa</taxon>
        <taxon>Spiralia</taxon>
        <taxon>Lophotrochozoa</taxon>
        <taxon>Annelida</taxon>
        <taxon>Polychaeta</taxon>
        <taxon>Sedentaria</taxon>
        <taxon>Canalipalpata</taxon>
        <taxon>Sabellida</taxon>
        <taxon>Oweniida</taxon>
        <taxon>Oweniidae</taxon>
        <taxon>Owenia</taxon>
    </lineage>
</organism>
<keyword evidence="9 18" id="KW-0472">Membrane</keyword>
<gene>
    <name evidence="20" type="ORF">OFUS_LOCUS9235</name>
</gene>
<evidence type="ECO:0000256" key="17">
    <source>
        <dbReference type="RuleBase" id="RU000688"/>
    </source>
</evidence>
<dbReference type="GO" id="GO:0032098">
    <property type="term" value="P:regulation of appetite"/>
    <property type="evidence" value="ECO:0007669"/>
    <property type="project" value="InterPro"/>
</dbReference>
<feature type="transmembrane region" description="Helical" evidence="18">
    <location>
        <begin position="105"/>
        <end position="124"/>
    </location>
</feature>
<dbReference type="GO" id="GO:0005886">
    <property type="term" value="C:plasma membrane"/>
    <property type="evidence" value="ECO:0007669"/>
    <property type="project" value="UniProtKB-SubCell"/>
</dbReference>
<dbReference type="GO" id="GO:0010008">
    <property type="term" value="C:endosome membrane"/>
    <property type="evidence" value="ECO:0007669"/>
    <property type="project" value="UniProtKB-SubCell"/>
</dbReference>
<evidence type="ECO:0000256" key="14">
    <source>
        <dbReference type="ARBA" id="ARBA00031928"/>
    </source>
</evidence>
<evidence type="ECO:0000256" key="5">
    <source>
        <dbReference type="ARBA" id="ARBA00022692"/>
    </source>
</evidence>
<feature type="transmembrane region" description="Helical" evidence="18">
    <location>
        <begin position="252"/>
        <end position="271"/>
    </location>
</feature>
<comment type="caution">
    <text evidence="20">The sequence shown here is derived from an EMBL/GenBank/DDBJ whole genome shotgun (WGS) entry which is preliminary data.</text>
</comment>
<dbReference type="Proteomes" id="UP000749559">
    <property type="component" value="Unassembled WGS sequence"/>
</dbReference>
<evidence type="ECO:0000256" key="7">
    <source>
        <dbReference type="ARBA" id="ARBA00022989"/>
    </source>
</evidence>
<dbReference type="Pfam" id="PF00001">
    <property type="entry name" value="7tm_1"/>
    <property type="match status" value="1"/>
</dbReference>
<protein>
    <recommendedName>
        <fullName evidence="3">5-hydroxytryptamine receptor 4</fullName>
    </recommendedName>
    <alternativeName>
        <fullName evidence="14">Serotonin receptor 4</fullName>
    </alternativeName>
</protein>
<comment type="function">
    <text evidence="15">G-protein coupled receptor for 5-hydroxytryptamine (serotonin), a biogenic hormone that functions as a neurotransmitter, a hormone and a mitogen. Ligand binding causes a conformation change that triggers signaling via guanine nucleotide-binding proteins (G proteins) and modulates the activity of downstream effectors. HTR4 is coupled to G(s) G alpha proteins and mediates activation of adenylate cyclase activity.</text>
</comment>
<feature type="transmembrane region" description="Helical" evidence="18">
    <location>
        <begin position="28"/>
        <end position="55"/>
    </location>
</feature>
<feature type="transmembrane region" description="Helical" evidence="18">
    <location>
        <begin position="196"/>
        <end position="223"/>
    </location>
</feature>
<keyword evidence="5 17" id="KW-0812">Transmembrane</keyword>
<reference evidence="20" key="1">
    <citation type="submission" date="2022-03" db="EMBL/GenBank/DDBJ databases">
        <authorList>
            <person name="Martin C."/>
        </authorList>
    </citation>
    <scope>NUCLEOTIDE SEQUENCE</scope>
</reference>
<keyword evidence="8 17" id="KW-0297">G-protein coupled receptor</keyword>
<evidence type="ECO:0000256" key="4">
    <source>
        <dbReference type="ARBA" id="ARBA00022475"/>
    </source>
</evidence>
<evidence type="ECO:0000256" key="1">
    <source>
        <dbReference type="ARBA" id="ARBA00004337"/>
    </source>
</evidence>
<keyword evidence="11 17" id="KW-0675">Receptor</keyword>
<feature type="transmembrane region" description="Helical" evidence="18">
    <location>
        <begin position="145"/>
        <end position="166"/>
    </location>
</feature>
<dbReference type="InterPro" id="IPR001520">
    <property type="entry name" value="5HT4_rcpt"/>
</dbReference>
<evidence type="ECO:0000256" key="18">
    <source>
        <dbReference type="SAM" id="Phobius"/>
    </source>
</evidence>
<evidence type="ECO:0000256" key="3">
    <source>
        <dbReference type="ARBA" id="ARBA00015305"/>
    </source>
</evidence>
<dbReference type="PANTHER" id="PTHR24248:SF66">
    <property type="entry name" value="OCTOPAMINE RECEPTOR BETA-3R"/>
    <property type="match status" value="1"/>
</dbReference>
<comment type="subcellular location">
    <subcellularLocation>
        <location evidence="2">Cell membrane</location>
        <topology evidence="2">Multi-pass membrane protein</topology>
    </subcellularLocation>
    <subcellularLocation>
        <location evidence="1">Endosome membrane</location>
        <topology evidence="1">Multi-pass membrane protein</topology>
    </subcellularLocation>
</comment>
<keyword evidence="6" id="KW-0967">Endosome</keyword>
<dbReference type="GO" id="GO:0004993">
    <property type="term" value="F:G protein-coupled serotonin receptor activity"/>
    <property type="evidence" value="ECO:0007669"/>
    <property type="project" value="InterPro"/>
</dbReference>
<dbReference type="AlphaFoldDB" id="A0A8S4NPM9"/>
<sequence>MSTTADPNATADDGGGGPPINYSDAERIALGFFLILIIFVTFFGNMLVVIVFCLFKNLRTMTNYFVVSLAVADMLVAALVMPFGVYQQVNNTYWPLGDIVCKLSICFDVLFSTSSILHLSCMAMDRYFAVCDPFHYHERITQQSVAIMIAVCWTLPCFISFLPILMEWNLIGIEDIFAAMVPPDGTACMFIVNIPYAYVCSCIAFYIPVIFMTIVYIKVFMVAHKQARQIRAMELASGMGKGKGPKSSENKAAVTLAIIMGAFSICWFPFFINNLVGPVINYQTTFIGDMIVLWLGWINSTLNPFLYYAFNSNFRRAFKYVLCCHKCRGQTPREYHTQQTAISDQY</sequence>
<evidence type="ECO:0000256" key="16">
    <source>
        <dbReference type="ARBA" id="ARBA00046802"/>
    </source>
</evidence>
<evidence type="ECO:0000256" key="10">
    <source>
        <dbReference type="ARBA" id="ARBA00023157"/>
    </source>
</evidence>
<keyword evidence="21" id="KW-1185">Reference proteome</keyword>
<dbReference type="SUPFAM" id="SSF81321">
    <property type="entry name" value="Family A G protein-coupled receptor-like"/>
    <property type="match status" value="1"/>
</dbReference>
<dbReference type="PANTHER" id="PTHR24248">
    <property type="entry name" value="ADRENERGIC RECEPTOR-RELATED G-PROTEIN COUPLED RECEPTOR"/>
    <property type="match status" value="1"/>
</dbReference>
<dbReference type="PROSITE" id="PS00237">
    <property type="entry name" value="G_PROTEIN_RECEP_F1_1"/>
    <property type="match status" value="1"/>
</dbReference>
<dbReference type="GO" id="GO:0007268">
    <property type="term" value="P:chemical synaptic transmission"/>
    <property type="evidence" value="ECO:0007669"/>
    <property type="project" value="InterPro"/>
</dbReference>
<evidence type="ECO:0000313" key="21">
    <source>
        <dbReference type="Proteomes" id="UP000749559"/>
    </source>
</evidence>
<evidence type="ECO:0000256" key="11">
    <source>
        <dbReference type="ARBA" id="ARBA00023170"/>
    </source>
</evidence>
<evidence type="ECO:0000256" key="6">
    <source>
        <dbReference type="ARBA" id="ARBA00022753"/>
    </source>
</evidence>
<dbReference type="GO" id="GO:0043410">
    <property type="term" value="P:positive regulation of MAPK cascade"/>
    <property type="evidence" value="ECO:0007669"/>
    <property type="project" value="TreeGrafter"/>
</dbReference>
<dbReference type="GO" id="GO:0045202">
    <property type="term" value="C:synapse"/>
    <property type="evidence" value="ECO:0007669"/>
    <property type="project" value="GOC"/>
</dbReference>
<dbReference type="OrthoDB" id="5859976at2759"/>
<dbReference type="EMBL" id="CAIIXF020000005">
    <property type="protein sequence ID" value="CAH1782826.1"/>
    <property type="molecule type" value="Genomic_DNA"/>
</dbReference>
<accession>A0A8S4NPM9</accession>
<evidence type="ECO:0000256" key="13">
    <source>
        <dbReference type="ARBA" id="ARBA00023224"/>
    </source>
</evidence>
<comment type="similarity">
    <text evidence="17">Belongs to the G-protein coupled receptor 1 family.</text>
</comment>
<comment type="subunit">
    <text evidence="16">Interacts (via C-terminus 330-346 AA) with GRK5; this interaction is promoted by 5-HT (serotonin).</text>
</comment>
<keyword evidence="7 18" id="KW-1133">Transmembrane helix</keyword>
<evidence type="ECO:0000256" key="9">
    <source>
        <dbReference type="ARBA" id="ARBA00023136"/>
    </source>
</evidence>
<dbReference type="Gene3D" id="1.20.1070.10">
    <property type="entry name" value="Rhodopsin 7-helix transmembrane proteins"/>
    <property type="match status" value="1"/>
</dbReference>
<feature type="transmembrane region" description="Helical" evidence="18">
    <location>
        <begin position="64"/>
        <end position="85"/>
    </location>
</feature>
<dbReference type="GO" id="GO:0071880">
    <property type="term" value="P:adenylate cyclase-activating adrenergic receptor signaling pathway"/>
    <property type="evidence" value="ECO:0007669"/>
    <property type="project" value="TreeGrafter"/>
</dbReference>
<evidence type="ECO:0000313" key="20">
    <source>
        <dbReference type="EMBL" id="CAH1782826.1"/>
    </source>
</evidence>
<evidence type="ECO:0000259" key="19">
    <source>
        <dbReference type="PROSITE" id="PS50262"/>
    </source>
</evidence>
<dbReference type="InterPro" id="IPR000276">
    <property type="entry name" value="GPCR_Rhodpsn"/>
</dbReference>
<feature type="domain" description="G-protein coupled receptors family 1 profile" evidence="19">
    <location>
        <begin position="44"/>
        <end position="307"/>
    </location>
</feature>
<dbReference type="FunFam" id="1.20.1070.10:FF:000523">
    <property type="entry name" value="5-hydroxytryptamine receptor 2B"/>
    <property type="match status" value="1"/>
</dbReference>
<evidence type="ECO:0000256" key="8">
    <source>
        <dbReference type="ARBA" id="ARBA00023040"/>
    </source>
</evidence>
<name>A0A8S4NPM9_OWEFU</name>
<dbReference type="SMART" id="SM01381">
    <property type="entry name" value="7TM_GPCR_Srsx"/>
    <property type="match status" value="1"/>
</dbReference>